<reference evidence="2 3" key="1">
    <citation type="journal article" date="2018" name="Mol. Plant">
        <title>The genome of Artemisia annua provides insight into the evolution of Asteraceae family and artemisinin biosynthesis.</title>
        <authorList>
            <person name="Shen Q."/>
            <person name="Zhang L."/>
            <person name="Liao Z."/>
            <person name="Wang S."/>
            <person name="Yan T."/>
            <person name="Shi P."/>
            <person name="Liu M."/>
            <person name="Fu X."/>
            <person name="Pan Q."/>
            <person name="Wang Y."/>
            <person name="Lv Z."/>
            <person name="Lu X."/>
            <person name="Zhang F."/>
            <person name="Jiang W."/>
            <person name="Ma Y."/>
            <person name="Chen M."/>
            <person name="Hao X."/>
            <person name="Li L."/>
            <person name="Tang Y."/>
            <person name="Lv G."/>
            <person name="Zhou Y."/>
            <person name="Sun X."/>
            <person name="Brodelius P.E."/>
            <person name="Rose J.K.C."/>
            <person name="Tang K."/>
        </authorList>
    </citation>
    <scope>NUCLEOTIDE SEQUENCE [LARGE SCALE GENOMIC DNA]</scope>
    <source>
        <strain evidence="3">cv. Huhao1</strain>
        <tissue evidence="2">Leaf</tissue>
    </source>
</reference>
<dbReference type="InterPro" id="IPR022742">
    <property type="entry name" value="Hydrolase_4"/>
</dbReference>
<organism evidence="2 3">
    <name type="scientific">Artemisia annua</name>
    <name type="common">Sweet wormwood</name>
    <dbReference type="NCBI Taxonomy" id="35608"/>
    <lineage>
        <taxon>Eukaryota</taxon>
        <taxon>Viridiplantae</taxon>
        <taxon>Streptophyta</taxon>
        <taxon>Embryophyta</taxon>
        <taxon>Tracheophyta</taxon>
        <taxon>Spermatophyta</taxon>
        <taxon>Magnoliopsida</taxon>
        <taxon>eudicotyledons</taxon>
        <taxon>Gunneridae</taxon>
        <taxon>Pentapetalae</taxon>
        <taxon>asterids</taxon>
        <taxon>campanulids</taxon>
        <taxon>Asterales</taxon>
        <taxon>Asteraceae</taxon>
        <taxon>Asteroideae</taxon>
        <taxon>Anthemideae</taxon>
        <taxon>Artemisiinae</taxon>
        <taxon>Artemisia</taxon>
    </lineage>
</organism>
<sequence>MLASVMNLTPSFGLKTRYKNRASRFSVKCIGTAADSVKVNGVYLDNNNRVVENKELVISGKSDSNGVGVGVKSEEKLEPLWDDGYGTQSVKDYLDLAKEIIKPDGGPPRWFSPVAADGNDCPLPNSPVLLFLPGMDGLGLGLILHQKSLRKAFEVRCLHIPVYDRTPFEDLVAFVEETLRFEHALFPSRPIYLVGDSLGGCLALAVAARNPKIDLVVILSNPATSFGRTQLQPILPLLEVMPESLTVAIPYLLSTVMGDPIKMATVTAESSTVPNLEKLSNNLTELLPRLSGLSDIIPKATLSWKLKLLKSASAYANSRLHAVKAEVLLLASGKDNMLPSSDEALRLKKNLQNCKICYYKDNGHTLLLEDGINLLTVIKGNIMYRRSWKHDFVKDYLPPSMSEYKSALEGNGWFQFATSPAMFSTLEDGRIVRGLAGVPDEGPVLLVGYHNLLGIELAPLVLEFLREKGVIVRGIAHPQLFTMNPNSGLQEFSYFDLLKVFGALPVSPSNLFKLFSSKSFSLLYPGGAREALHRKVC</sequence>
<gene>
    <name evidence="2" type="ORF">CTI12_AA218240</name>
</gene>
<dbReference type="Proteomes" id="UP000245207">
    <property type="component" value="Unassembled WGS sequence"/>
</dbReference>
<dbReference type="SUPFAM" id="SSF53474">
    <property type="entry name" value="alpha/beta-Hydrolases"/>
    <property type="match status" value="1"/>
</dbReference>
<evidence type="ECO:0000313" key="3">
    <source>
        <dbReference type="Proteomes" id="UP000245207"/>
    </source>
</evidence>
<feature type="domain" description="Serine aminopeptidase S33" evidence="1">
    <location>
        <begin position="169"/>
        <end position="369"/>
    </location>
</feature>
<dbReference type="STRING" id="35608.A0A2U1NXG2"/>
<dbReference type="AlphaFoldDB" id="A0A2U1NXG2"/>
<dbReference type="OrthoDB" id="44277at2759"/>
<proteinExistence type="predicted"/>
<dbReference type="Gene3D" id="3.40.50.1820">
    <property type="entry name" value="alpha/beta hydrolase"/>
    <property type="match status" value="1"/>
</dbReference>
<evidence type="ECO:0000313" key="2">
    <source>
        <dbReference type="EMBL" id="PWA78147.1"/>
    </source>
</evidence>
<protein>
    <submittedName>
        <fullName evidence="2">Esterase/lipase/thioesterase family protein</fullName>
    </submittedName>
</protein>
<evidence type="ECO:0000259" key="1">
    <source>
        <dbReference type="Pfam" id="PF12146"/>
    </source>
</evidence>
<name>A0A2U1NXG2_ARTAN</name>
<dbReference type="Pfam" id="PF12146">
    <property type="entry name" value="Hydrolase_4"/>
    <property type="match status" value="1"/>
</dbReference>
<dbReference type="InterPro" id="IPR029058">
    <property type="entry name" value="AB_hydrolase_fold"/>
</dbReference>
<dbReference type="PANTHER" id="PTHR22753">
    <property type="entry name" value="TRANSMEMBRANE PROTEIN 68"/>
    <property type="match status" value="1"/>
</dbReference>
<dbReference type="GO" id="GO:0016020">
    <property type="term" value="C:membrane"/>
    <property type="evidence" value="ECO:0007669"/>
    <property type="project" value="TreeGrafter"/>
</dbReference>
<dbReference type="PANTHER" id="PTHR22753:SF14">
    <property type="entry name" value="MONOACYLGLYCEROL_DIACYLGLYCEROL O-ACYLTRANSFERASE"/>
    <property type="match status" value="1"/>
</dbReference>
<accession>A0A2U1NXG2</accession>
<keyword evidence="3" id="KW-1185">Reference proteome</keyword>
<dbReference type="EMBL" id="PKPP01002029">
    <property type="protein sequence ID" value="PWA78147.1"/>
    <property type="molecule type" value="Genomic_DNA"/>
</dbReference>
<comment type="caution">
    <text evidence="2">The sequence shown here is derived from an EMBL/GenBank/DDBJ whole genome shotgun (WGS) entry which is preliminary data.</text>
</comment>